<evidence type="ECO:0000313" key="3">
    <source>
        <dbReference type="Proteomes" id="UP001596512"/>
    </source>
</evidence>
<feature type="compositionally biased region" description="Basic and acidic residues" evidence="1">
    <location>
        <begin position="41"/>
        <end position="50"/>
    </location>
</feature>
<evidence type="ECO:0000313" key="2">
    <source>
        <dbReference type="EMBL" id="MFC7613281.1"/>
    </source>
</evidence>
<reference evidence="3" key="1">
    <citation type="journal article" date="2019" name="Int. J. Syst. Evol. Microbiol.">
        <title>The Global Catalogue of Microorganisms (GCM) 10K type strain sequencing project: providing services to taxonomists for standard genome sequencing and annotation.</title>
        <authorList>
            <consortium name="The Broad Institute Genomics Platform"/>
            <consortium name="The Broad Institute Genome Sequencing Center for Infectious Disease"/>
            <person name="Wu L."/>
            <person name="Ma J."/>
        </authorList>
    </citation>
    <scope>NUCLEOTIDE SEQUENCE [LARGE SCALE GENOMIC DNA]</scope>
    <source>
        <strain evidence="3">JCM 17695</strain>
    </source>
</reference>
<feature type="compositionally biased region" description="Basic and acidic residues" evidence="1">
    <location>
        <begin position="169"/>
        <end position="191"/>
    </location>
</feature>
<feature type="compositionally biased region" description="Pro residues" evidence="1">
    <location>
        <begin position="217"/>
        <end position="231"/>
    </location>
</feature>
<name>A0ABW2TKF2_9PSEU</name>
<dbReference type="EMBL" id="JBHTEY010000004">
    <property type="protein sequence ID" value="MFC7613281.1"/>
    <property type="molecule type" value="Genomic_DNA"/>
</dbReference>
<organism evidence="2 3">
    <name type="scientific">Actinokineospora soli</name>
    <dbReference type="NCBI Taxonomy" id="1048753"/>
    <lineage>
        <taxon>Bacteria</taxon>
        <taxon>Bacillati</taxon>
        <taxon>Actinomycetota</taxon>
        <taxon>Actinomycetes</taxon>
        <taxon>Pseudonocardiales</taxon>
        <taxon>Pseudonocardiaceae</taxon>
        <taxon>Actinokineospora</taxon>
    </lineage>
</organism>
<feature type="region of interest" description="Disordered" evidence="1">
    <location>
        <begin position="160"/>
        <end position="241"/>
    </location>
</feature>
<gene>
    <name evidence="2" type="ORF">ACFQV2_06310</name>
</gene>
<feature type="region of interest" description="Disordered" evidence="1">
    <location>
        <begin position="1"/>
        <end position="56"/>
    </location>
</feature>
<protein>
    <submittedName>
        <fullName evidence="2">Uncharacterized protein</fullName>
    </submittedName>
</protein>
<sequence length="241" mass="25666">MTSTPPYGQADAGGQSGGEARERARATAEQAKSSAAQVADTAREQVREVASDAGRQTKAFASDVRDRLAREADEQSTRAADLLAKWADDLSEMAGDGDSPARAMARQLSERGREFADQLREGGPNDVLDQVRAFARRRPAAFLAGSAAAGFLVGRLGKGIAKADSGSSEVERYGDVPEQRYGEMTDPRYQRTAEQPYAGMGEYGRTAEQPYGTVQPEPYPEPGYPQPPMPPGGMGRGPVGP</sequence>
<dbReference type="Proteomes" id="UP001596512">
    <property type="component" value="Unassembled WGS sequence"/>
</dbReference>
<accession>A0ABW2TKF2</accession>
<feature type="compositionally biased region" description="Gly residues" evidence="1">
    <location>
        <begin position="232"/>
        <end position="241"/>
    </location>
</feature>
<comment type="caution">
    <text evidence="2">The sequence shown here is derived from an EMBL/GenBank/DDBJ whole genome shotgun (WGS) entry which is preliminary data.</text>
</comment>
<feature type="region of interest" description="Disordered" evidence="1">
    <location>
        <begin position="92"/>
        <end position="124"/>
    </location>
</feature>
<proteinExistence type="predicted"/>
<keyword evidence="3" id="KW-1185">Reference proteome</keyword>
<feature type="compositionally biased region" description="Basic and acidic residues" evidence="1">
    <location>
        <begin position="108"/>
        <end position="120"/>
    </location>
</feature>
<evidence type="ECO:0000256" key="1">
    <source>
        <dbReference type="SAM" id="MobiDB-lite"/>
    </source>
</evidence>
<dbReference type="Gene3D" id="1.20.120.20">
    <property type="entry name" value="Apolipoprotein"/>
    <property type="match status" value="1"/>
</dbReference>